<dbReference type="AlphaFoldDB" id="A0A7S2I137"/>
<protein>
    <recommendedName>
        <fullName evidence="1">Thioredoxin domain-containing protein</fullName>
    </recommendedName>
</protein>
<evidence type="ECO:0000313" key="2">
    <source>
        <dbReference type="EMBL" id="CAD9505658.1"/>
    </source>
</evidence>
<gene>
    <name evidence="2" type="ORF">HTAM1171_LOCUS8810</name>
</gene>
<dbReference type="SUPFAM" id="SSF52833">
    <property type="entry name" value="Thioredoxin-like"/>
    <property type="match status" value="1"/>
</dbReference>
<dbReference type="Pfam" id="PF00578">
    <property type="entry name" value="AhpC-TSA"/>
    <property type="match status" value="1"/>
</dbReference>
<dbReference type="PANTHER" id="PTHR42852:SF13">
    <property type="entry name" value="PROTEIN DIPZ"/>
    <property type="match status" value="1"/>
</dbReference>
<feature type="domain" description="Thioredoxin" evidence="1">
    <location>
        <begin position="3"/>
        <end position="188"/>
    </location>
</feature>
<dbReference type="InterPro" id="IPR050553">
    <property type="entry name" value="Thioredoxin_ResA/DsbE_sf"/>
</dbReference>
<reference evidence="2" key="1">
    <citation type="submission" date="2021-01" db="EMBL/GenBank/DDBJ databases">
        <authorList>
            <person name="Corre E."/>
            <person name="Pelletier E."/>
            <person name="Niang G."/>
            <person name="Scheremetjew M."/>
            <person name="Finn R."/>
            <person name="Kale V."/>
            <person name="Holt S."/>
            <person name="Cochrane G."/>
            <person name="Meng A."/>
            <person name="Brown T."/>
            <person name="Cohen L."/>
        </authorList>
    </citation>
    <scope>NUCLEOTIDE SEQUENCE</scope>
    <source>
        <strain evidence="2">CCMP826</strain>
    </source>
</reference>
<dbReference type="EMBL" id="HBGV01014367">
    <property type="protein sequence ID" value="CAD9505658.1"/>
    <property type="molecule type" value="Transcribed_RNA"/>
</dbReference>
<dbReference type="Gene3D" id="3.40.30.10">
    <property type="entry name" value="Glutaredoxin"/>
    <property type="match status" value="1"/>
</dbReference>
<name>A0A7S2I137_9STRA</name>
<dbReference type="PROSITE" id="PS51352">
    <property type="entry name" value="THIOREDOXIN_2"/>
    <property type="match status" value="1"/>
</dbReference>
<dbReference type="InterPro" id="IPR013766">
    <property type="entry name" value="Thioredoxin_domain"/>
</dbReference>
<accession>A0A7S2I137</accession>
<dbReference type="GO" id="GO:0016209">
    <property type="term" value="F:antioxidant activity"/>
    <property type="evidence" value="ECO:0007669"/>
    <property type="project" value="InterPro"/>
</dbReference>
<evidence type="ECO:0000259" key="1">
    <source>
        <dbReference type="PROSITE" id="PS51352"/>
    </source>
</evidence>
<organism evidence="2">
    <name type="scientific">Helicotheca tamesis</name>
    <dbReference type="NCBI Taxonomy" id="374047"/>
    <lineage>
        <taxon>Eukaryota</taxon>
        <taxon>Sar</taxon>
        <taxon>Stramenopiles</taxon>
        <taxon>Ochrophyta</taxon>
        <taxon>Bacillariophyta</taxon>
        <taxon>Mediophyceae</taxon>
        <taxon>Lithodesmiophycidae</taxon>
        <taxon>Lithodesmiales</taxon>
        <taxon>Lithodesmiaceae</taxon>
        <taxon>Helicotheca</taxon>
    </lineage>
</organism>
<dbReference type="GO" id="GO:0016491">
    <property type="term" value="F:oxidoreductase activity"/>
    <property type="evidence" value="ECO:0007669"/>
    <property type="project" value="InterPro"/>
</dbReference>
<dbReference type="InterPro" id="IPR036249">
    <property type="entry name" value="Thioredoxin-like_sf"/>
</dbReference>
<dbReference type="PANTHER" id="PTHR42852">
    <property type="entry name" value="THIOL:DISULFIDE INTERCHANGE PROTEIN DSBE"/>
    <property type="match status" value="1"/>
</dbReference>
<dbReference type="InterPro" id="IPR000866">
    <property type="entry name" value="AhpC/TSA"/>
</dbReference>
<proteinExistence type="predicted"/>
<sequence length="227" mass="25768">MTVAIGDCAPDFSLADVDGFSHALAQHRGKKVMLSFYRFAACPLCNYAIDELKGRYKKLAWAANLDVIAVFQSPTESIEQFILKSRDMTKTEFPFTLLSDPEQKTYAQYKVGRSRIGRVRGVANACRSKECRFYARKHSREHGNKIEGPVDRLPSDFLIDEDGVIVDCFRARAINEHIPLDRINSFLLGEKSKRSLRNVHPEEIKKESSARNKWRKISQKALVGVSS</sequence>